<dbReference type="Gene3D" id="2.20.70.10">
    <property type="match status" value="1"/>
</dbReference>
<organism evidence="4">
    <name type="scientific">Corethron hystrix</name>
    <dbReference type="NCBI Taxonomy" id="216773"/>
    <lineage>
        <taxon>Eukaryota</taxon>
        <taxon>Sar</taxon>
        <taxon>Stramenopiles</taxon>
        <taxon>Ochrophyta</taxon>
        <taxon>Bacillariophyta</taxon>
        <taxon>Coscinodiscophyceae</taxon>
        <taxon>Corethrophycidae</taxon>
        <taxon>Corethrales</taxon>
        <taxon>Corethraceae</taxon>
        <taxon>Corethron</taxon>
    </lineage>
</organism>
<sequence length="408" mass="45655">MTPLPSIEDRNKVSSAARLDFFKRIDEADRAFRSAGGLSEIYGAETWTDNADNNRFNEEVEDASELFGDVWPVVPDLPIPAEVLETMDEETEQMLVGESFSKMAEAAQKESASRRGRGEFSFLPANGNVTRSNMKEPRNLMGDTKSQRRCLIEEMDAFEPPDLTTNVVNGDGDENDDDEEESGTQPVECPVCHASASLKDVKRWGKCGICRATIDLKITTSTGKGVYRRSDAVRPASSGERVVPDPYWRSGPDRGGSDRRTSPSPTLLQDADGRNYGYMTATTETASASLSNTSKEIESLRLLMDRWRLRALEAESQVAQLRSELKLLRIEDNVEFESAHTKKGHAPFLERFSKKDSEPIEEKISGVDGREVEDSRGISTWQKVQDPDTKDWFYWNSVTGETSWDIPD</sequence>
<feature type="domain" description="WW" evidence="3">
    <location>
        <begin position="381"/>
        <end position="408"/>
    </location>
</feature>
<feature type="coiled-coil region" evidence="1">
    <location>
        <begin position="297"/>
        <end position="331"/>
    </location>
</feature>
<feature type="region of interest" description="Disordered" evidence="2">
    <location>
        <begin position="229"/>
        <end position="274"/>
    </location>
</feature>
<evidence type="ECO:0000256" key="2">
    <source>
        <dbReference type="SAM" id="MobiDB-lite"/>
    </source>
</evidence>
<evidence type="ECO:0000313" key="4">
    <source>
        <dbReference type="EMBL" id="CAD8885956.1"/>
    </source>
</evidence>
<feature type="compositionally biased region" description="Basic and acidic residues" evidence="2">
    <location>
        <begin position="251"/>
        <end position="261"/>
    </location>
</feature>
<evidence type="ECO:0000256" key="1">
    <source>
        <dbReference type="SAM" id="Coils"/>
    </source>
</evidence>
<feature type="region of interest" description="Disordered" evidence="2">
    <location>
        <begin position="161"/>
        <end position="187"/>
    </location>
</feature>
<dbReference type="SUPFAM" id="SSF51045">
    <property type="entry name" value="WW domain"/>
    <property type="match status" value="1"/>
</dbReference>
<proteinExistence type="predicted"/>
<dbReference type="CDD" id="cd00201">
    <property type="entry name" value="WW"/>
    <property type="match status" value="1"/>
</dbReference>
<protein>
    <recommendedName>
        <fullName evidence="3">WW domain-containing protein</fullName>
    </recommendedName>
</protein>
<accession>A0A7S1BI03</accession>
<dbReference type="AlphaFoldDB" id="A0A7S1BI03"/>
<dbReference type="PROSITE" id="PS50020">
    <property type="entry name" value="WW_DOMAIN_2"/>
    <property type="match status" value="1"/>
</dbReference>
<feature type="region of interest" description="Disordered" evidence="2">
    <location>
        <begin position="111"/>
        <end position="144"/>
    </location>
</feature>
<reference evidence="4" key="1">
    <citation type="submission" date="2021-01" db="EMBL/GenBank/DDBJ databases">
        <authorList>
            <person name="Corre E."/>
            <person name="Pelletier E."/>
            <person name="Niang G."/>
            <person name="Scheremetjew M."/>
            <person name="Finn R."/>
            <person name="Kale V."/>
            <person name="Holt S."/>
            <person name="Cochrane G."/>
            <person name="Meng A."/>
            <person name="Brown T."/>
            <person name="Cohen L."/>
        </authorList>
    </citation>
    <scope>NUCLEOTIDE SEQUENCE</scope>
    <source>
        <strain evidence="4">308</strain>
    </source>
</reference>
<gene>
    <name evidence="4" type="ORF">CHYS00102_LOCUS13153</name>
</gene>
<keyword evidence="1" id="KW-0175">Coiled coil</keyword>
<dbReference type="InterPro" id="IPR001202">
    <property type="entry name" value="WW_dom"/>
</dbReference>
<evidence type="ECO:0000259" key="3">
    <source>
        <dbReference type="PROSITE" id="PS50020"/>
    </source>
</evidence>
<feature type="compositionally biased region" description="Acidic residues" evidence="2">
    <location>
        <begin position="171"/>
        <end position="182"/>
    </location>
</feature>
<dbReference type="PROSITE" id="PS01159">
    <property type="entry name" value="WW_DOMAIN_1"/>
    <property type="match status" value="1"/>
</dbReference>
<dbReference type="Pfam" id="PF00397">
    <property type="entry name" value="WW"/>
    <property type="match status" value="1"/>
</dbReference>
<name>A0A7S1BI03_9STRA</name>
<dbReference type="InterPro" id="IPR036020">
    <property type="entry name" value="WW_dom_sf"/>
</dbReference>
<dbReference type="EMBL" id="HBFR01018105">
    <property type="protein sequence ID" value="CAD8885956.1"/>
    <property type="molecule type" value="Transcribed_RNA"/>
</dbReference>